<dbReference type="Pfam" id="PF20254">
    <property type="entry name" value="DMFA2_C"/>
    <property type="match status" value="1"/>
</dbReference>
<comment type="caution">
    <text evidence="2">The sequence shown here is derived from an EMBL/GenBank/DDBJ whole genome shotgun (WGS) entry which is preliminary data.</text>
</comment>
<dbReference type="EMBL" id="BMKK01000008">
    <property type="protein sequence ID" value="GGD70121.1"/>
    <property type="molecule type" value="Genomic_DNA"/>
</dbReference>
<sequence>MLVEGYFNQFSFLQEDTAYLHLNSKVILKNATLGIYDVNKQLKDYIKCDIIPQKIANTDPYKNGYGYKVSYKYIIPSNLKSGLYFLANNMPFLVKNGSTSKPKIAIVHPSNTDIAYNKNGGMSYYYPSHQNRARVLSKERPWTFSENGNSTSFYQWLGSLPYSFDFLSDEDIEDYNRIKDYQILIFIGHSEYWTRTARLNFDKFINENHHAIMLSGNSMYWQARYDVKTPSQQICYKYDAFTSDPISDILLKTGRWEDARLNLNPLLSIGSNYYTYGGFQNPAKVGFGGYKILKPQNELFKGLNFKYNDVMKFAADEYDGAKLSYVKNPANGADVYPVYDNVATNFYKVQLLAYDLAVPDWGGNDVHSGGLIILKKKATSGVIINVGASNWCKEISKPEIKKITTNAIEILQKSDKELEGLFN</sequence>
<dbReference type="Proteomes" id="UP000609064">
    <property type="component" value="Unassembled WGS sequence"/>
</dbReference>
<organism evidence="2 3">
    <name type="scientific">Emticicia aquatilis</name>
    <dbReference type="NCBI Taxonomy" id="1537369"/>
    <lineage>
        <taxon>Bacteria</taxon>
        <taxon>Pseudomonadati</taxon>
        <taxon>Bacteroidota</taxon>
        <taxon>Cytophagia</taxon>
        <taxon>Cytophagales</taxon>
        <taxon>Leadbetterellaceae</taxon>
        <taxon>Emticicia</taxon>
    </lineage>
</organism>
<evidence type="ECO:0000259" key="1">
    <source>
        <dbReference type="Pfam" id="PF20254"/>
    </source>
</evidence>
<gene>
    <name evidence="2" type="ORF">GCM10011514_37730</name>
</gene>
<proteinExistence type="predicted"/>
<dbReference type="AlphaFoldDB" id="A0A916Z043"/>
<name>A0A916Z043_9BACT</name>
<accession>A0A916Z043</accession>
<protein>
    <recommendedName>
        <fullName evidence="1">N,N-dimethylformamidase beta subunit-like C-terminal domain-containing protein</fullName>
    </recommendedName>
</protein>
<dbReference type="InterPro" id="IPR046540">
    <property type="entry name" value="DMFA2_C"/>
</dbReference>
<evidence type="ECO:0000313" key="2">
    <source>
        <dbReference type="EMBL" id="GGD70121.1"/>
    </source>
</evidence>
<keyword evidence="3" id="KW-1185">Reference proteome</keyword>
<reference evidence="2" key="1">
    <citation type="journal article" date="2014" name="Int. J. Syst. Evol. Microbiol.">
        <title>Complete genome sequence of Corynebacterium casei LMG S-19264T (=DSM 44701T), isolated from a smear-ripened cheese.</title>
        <authorList>
            <consortium name="US DOE Joint Genome Institute (JGI-PGF)"/>
            <person name="Walter F."/>
            <person name="Albersmeier A."/>
            <person name="Kalinowski J."/>
            <person name="Ruckert C."/>
        </authorList>
    </citation>
    <scope>NUCLEOTIDE SEQUENCE</scope>
    <source>
        <strain evidence="2">CGMCC 1.15958</strain>
    </source>
</reference>
<evidence type="ECO:0000313" key="3">
    <source>
        <dbReference type="Proteomes" id="UP000609064"/>
    </source>
</evidence>
<reference evidence="2" key="2">
    <citation type="submission" date="2020-09" db="EMBL/GenBank/DDBJ databases">
        <authorList>
            <person name="Sun Q."/>
            <person name="Zhou Y."/>
        </authorList>
    </citation>
    <scope>NUCLEOTIDE SEQUENCE</scope>
    <source>
        <strain evidence="2">CGMCC 1.15958</strain>
    </source>
</reference>
<feature type="domain" description="N,N-dimethylformamidase beta subunit-like C-terminal" evidence="1">
    <location>
        <begin position="66"/>
        <end position="396"/>
    </location>
</feature>